<feature type="domain" description="FAD-binding FR-type" evidence="10">
    <location>
        <begin position="13"/>
        <end position="115"/>
    </location>
</feature>
<dbReference type="PROSITE" id="PS00197">
    <property type="entry name" value="2FE2S_FER_1"/>
    <property type="match status" value="1"/>
</dbReference>
<keyword evidence="5" id="KW-0479">Metal-binding</keyword>
<dbReference type="PANTHER" id="PTHR47354:SF1">
    <property type="entry name" value="CARNITINE MONOOXYGENASE REDUCTASE SUBUNIT"/>
    <property type="match status" value="1"/>
</dbReference>
<keyword evidence="4" id="KW-0001">2Fe-2S</keyword>
<dbReference type="EMBL" id="RKST01000014">
    <property type="protein sequence ID" value="RUM97146.1"/>
    <property type="molecule type" value="Genomic_DNA"/>
</dbReference>
<keyword evidence="7" id="KW-0408">Iron</keyword>
<evidence type="ECO:0000256" key="6">
    <source>
        <dbReference type="ARBA" id="ARBA00023002"/>
    </source>
</evidence>
<keyword evidence="8" id="KW-0411">Iron-sulfur</keyword>
<dbReference type="Gene3D" id="2.40.30.10">
    <property type="entry name" value="Translation factors"/>
    <property type="match status" value="1"/>
</dbReference>
<evidence type="ECO:0000259" key="10">
    <source>
        <dbReference type="PROSITE" id="PS51384"/>
    </source>
</evidence>
<dbReference type="CDD" id="cd00207">
    <property type="entry name" value="fer2"/>
    <property type="match status" value="1"/>
</dbReference>
<evidence type="ECO:0000256" key="5">
    <source>
        <dbReference type="ARBA" id="ARBA00022723"/>
    </source>
</evidence>
<accession>A0A432V4R1</accession>
<dbReference type="PANTHER" id="PTHR47354">
    <property type="entry name" value="NADH OXIDOREDUCTASE HCR"/>
    <property type="match status" value="1"/>
</dbReference>
<dbReference type="OrthoDB" id="9792185at2"/>
<dbReference type="SUPFAM" id="SSF52343">
    <property type="entry name" value="Ferredoxin reductase-like, C-terminal NADP-linked domain"/>
    <property type="match status" value="1"/>
</dbReference>
<evidence type="ECO:0000256" key="8">
    <source>
        <dbReference type="ARBA" id="ARBA00023014"/>
    </source>
</evidence>
<dbReference type="PROSITE" id="PS51384">
    <property type="entry name" value="FAD_FR"/>
    <property type="match status" value="1"/>
</dbReference>
<keyword evidence="3" id="KW-0288">FMN</keyword>
<keyword evidence="12" id="KW-1185">Reference proteome</keyword>
<dbReference type="GO" id="GO:0046872">
    <property type="term" value="F:metal ion binding"/>
    <property type="evidence" value="ECO:0007669"/>
    <property type="project" value="UniProtKB-KW"/>
</dbReference>
<dbReference type="InterPro" id="IPR001041">
    <property type="entry name" value="2Fe-2S_ferredoxin-type"/>
</dbReference>
<dbReference type="AlphaFoldDB" id="A0A432V4R1"/>
<dbReference type="Proteomes" id="UP000281647">
    <property type="component" value="Unassembled WGS sequence"/>
</dbReference>
<dbReference type="Gene3D" id="3.10.20.30">
    <property type="match status" value="1"/>
</dbReference>
<dbReference type="PRINTS" id="PR00409">
    <property type="entry name" value="PHDIOXRDTASE"/>
</dbReference>
<dbReference type="InterPro" id="IPR054582">
    <property type="entry name" value="DmmA-like_N"/>
</dbReference>
<dbReference type="InterPro" id="IPR050415">
    <property type="entry name" value="MRET"/>
</dbReference>
<feature type="domain" description="2Fe-2S ferredoxin-type" evidence="9">
    <location>
        <begin position="241"/>
        <end position="326"/>
    </location>
</feature>
<dbReference type="InterPro" id="IPR017927">
    <property type="entry name" value="FAD-bd_FR_type"/>
</dbReference>
<dbReference type="GO" id="GO:0051537">
    <property type="term" value="F:2 iron, 2 sulfur cluster binding"/>
    <property type="evidence" value="ECO:0007669"/>
    <property type="project" value="UniProtKB-KW"/>
</dbReference>
<dbReference type="Pfam" id="PF22290">
    <property type="entry name" value="DmmA-like_N"/>
    <property type="match status" value="1"/>
</dbReference>
<dbReference type="SUPFAM" id="SSF54292">
    <property type="entry name" value="2Fe-2S ferredoxin-like"/>
    <property type="match status" value="1"/>
</dbReference>
<evidence type="ECO:0000256" key="1">
    <source>
        <dbReference type="ARBA" id="ARBA00001917"/>
    </source>
</evidence>
<evidence type="ECO:0000259" key="9">
    <source>
        <dbReference type="PROSITE" id="PS51085"/>
    </source>
</evidence>
<gene>
    <name evidence="11" type="ORF">EET67_14910</name>
</gene>
<dbReference type="CDD" id="cd06185">
    <property type="entry name" value="PDR_like"/>
    <property type="match status" value="1"/>
</dbReference>
<evidence type="ECO:0000256" key="2">
    <source>
        <dbReference type="ARBA" id="ARBA00022630"/>
    </source>
</evidence>
<reference evidence="11 12" key="1">
    <citation type="submission" date="2018-11" db="EMBL/GenBank/DDBJ databases">
        <title>Pseudaminobacter arsenicus sp. nov., an arsenic-resistant bacterium isolated from arsenic-rich aquifers.</title>
        <authorList>
            <person name="Mu Y."/>
        </authorList>
    </citation>
    <scope>NUCLEOTIDE SEQUENCE [LARGE SCALE GENOMIC DNA]</scope>
    <source>
        <strain evidence="11 12">CB3</strain>
    </source>
</reference>
<dbReference type="InterPro" id="IPR012675">
    <property type="entry name" value="Beta-grasp_dom_sf"/>
</dbReference>
<evidence type="ECO:0000256" key="3">
    <source>
        <dbReference type="ARBA" id="ARBA00022643"/>
    </source>
</evidence>
<protein>
    <submittedName>
        <fullName evidence="11">Oxidoreductase</fullName>
    </submittedName>
</protein>
<dbReference type="Gene3D" id="3.40.50.80">
    <property type="entry name" value="Nucleotide-binding domain of ferredoxin-NADP reductase (FNR) module"/>
    <property type="match status" value="1"/>
</dbReference>
<proteinExistence type="predicted"/>
<dbReference type="InterPro" id="IPR036010">
    <property type="entry name" value="2Fe-2S_ferredoxin-like_sf"/>
</dbReference>
<keyword evidence="6" id="KW-0560">Oxidoreductase</keyword>
<keyword evidence="2" id="KW-0285">Flavoprotein</keyword>
<comment type="cofactor">
    <cofactor evidence="1">
        <name>FMN</name>
        <dbReference type="ChEBI" id="CHEBI:58210"/>
    </cofactor>
</comment>
<evidence type="ECO:0000313" key="12">
    <source>
        <dbReference type="Proteomes" id="UP000281647"/>
    </source>
</evidence>
<dbReference type="Pfam" id="PF00111">
    <property type="entry name" value="Fer2"/>
    <property type="match status" value="1"/>
</dbReference>
<dbReference type="InterPro" id="IPR039261">
    <property type="entry name" value="FNR_nucleotide-bd"/>
</dbReference>
<dbReference type="InterPro" id="IPR006058">
    <property type="entry name" value="2Fe2S_fd_BS"/>
</dbReference>
<evidence type="ECO:0000313" key="11">
    <source>
        <dbReference type="EMBL" id="RUM97146.1"/>
    </source>
</evidence>
<evidence type="ECO:0000256" key="7">
    <source>
        <dbReference type="ARBA" id="ARBA00023004"/>
    </source>
</evidence>
<organism evidence="11 12">
    <name type="scientific">Borborobacter arsenicus</name>
    <dbReference type="NCBI Taxonomy" id="1851146"/>
    <lineage>
        <taxon>Bacteria</taxon>
        <taxon>Pseudomonadati</taxon>
        <taxon>Pseudomonadota</taxon>
        <taxon>Alphaproteobacteria</taxon>
        <taxon>Hyphomicrobiales</taxon>
        <taxon>Phyllobacteriaceae</taxon>
        <taxon>Borborobacter</taxon>
    </lineage>
</organism>
<dbReference type="PROSITE" id="PS51085">
    <property type="entry name" value="2FE2S_FER_2"/>
    <property type="match status" value="1"/>
</dbReference>
<evidence type="ECO:0000256" key="4">
    <source>
        <dbReference type="ARBA" id="ARBA00022714"/>
    </source>
</evidence>
<name>A0A432V4R1_9HYPH</name>
<comment type="caution">
    <text evidence="11">The sequence shown here is derived from an EMBL/GenBank/DDBJ whole genome shotgun (WGS) entry which is preliminary data.</text>
</comment>
<dbReference type="InterPro" id="IPR017938">
    <property type="entry name" value="Riboflavin_synthase-like_b-brl"/>
</dbReference>
<sequence length="326" mass="35264">MNPRPDNIFQSFSDQLSLKVEAVEVEAEGVLSLVLTDGFGGALPAWEPGAHIDLILSPDMTRQYSLCGDPAERDRWRIGVLLAPDSRGGSQFVHTRLHAGDIVQVVGPRNNFRLVEAEHHLFIAGGIGITPILPMIREVAAKGGRWTLLYGGRTENSMAFVKEIQELSGGDVHLVPQDKYGLLDLKRFLAAHKPGQVVYCCGPSPLIDAVEALCAGWPSGSLHQERFAPRARQEVGEDGEFEVELASSGRTLSVPAGKSLLKVLEEAGCKISNSCRAGICGTCLVKVLDGVPEHNDDLLDDEQRESGTVILPCVSRSKTKTLILDL</sequence>
<dbReference type="GO" id="GO:0016491">
    <property type="term" value="F:oxidoreductase activity"/>
    <property type="evidence" value="ECO:0007669"/>
    <property type="project" value="UniProtKB-KW"/>
</dbReference>
<dbReference type="RefSeq" id="WP_128627319.1">
    <property type="nucleotide sequence ID" value="NZ_RKST01000014.1"/>
</dbReference>
<dbReference type="SUPFAM" id="SSF63380">
    <property type="entry name" value="Riboflavin synthase domain-like"/>
    <property type="match status" value="1"/>
</dbReference>